<organism evidence="1 2">
    <name type="scientific">Austropuccinia psidii MF-1</name>
    <dbReference type="NCBI Taxonomy" id="1389203"/>
    <lineage>
        <taxon>Eukaryota</taxon>
        <taxon>Fungi</taxon>
        <taxon>Dikarya</taxon>
        <taxon>Basidiomycota</taxon>
        <taxon>Pucciniomycotina</taxon>
        <taxon>Pucciniomycetes</taxon>
        <taxon>Pucciniales</taxon>
        <taxon>Sphaerophragmiaceae</taxon>
        <taxon>Austropuccinia</taxon>
    </lineage>
</organism>
<comment type="caution">
    <text evidence="1">The sequence shown here is derived from an EMBL/GenBank/DDBJ whole genome shotgun (WGS) entry which is preliminary data.</text>
</comment>
<dbReference type="EMBL" id="AVOT02018885">
    <property type="protein sequence ID" value="MBW0506103.1"/>
    <property type="molecule type" value="Genomic_DNA"/>
</dbReference>
<sequence length="135" mass="15034">MGLILLTGLSLPPKLRHKPAYSFVFRIIPGPNSPHTITIQHILNPLAYQLLKVHNGVNISTISRLQGRNVYLQLIPLIGDLVAVHKALGVASHFFPWCDSQLPDLHLMKLGDTFLGLDILNASQDWKDAKKISEK</sequence>
<dbReference type="Proteomes" id="UP000765509">
    <property type="component" value="Unassembled WGS sequence"/>
</dbReference>
<proteinExistence type="predicted"/>
<accession>A0A9Q3DR18</accession>
<gene>
    <name evidence="1" type="ORF">O181_045818</name>
</gene>
<keyword evidence="2" id="KW-1185">Reference proteome</keyword>
<dbReference type="AlphaFoldDB" id="A0A9Q3DR18"/>
<evidence type="ECO:0000313" key="1">
    <source>
        <dbReference type="EMBL" id="MBW0506103.1"/>
    </source>
</evidence>
<evidence type="ECO:0000313" key="2">
    <source>
        <dbReference type="Proteomes" id="UP000765509"/>
    </source>
</evidence>
<dbReference type="OrthoDB" id="3039677at2759"/>
<name>A0A9Q3DR18_9BASI</name>
<reference evidence="1" key="1">
    <citation type="submission" date="2021-03" db="EMBL/GenBank/DDBJ databases">
        <title>Draft genome sequence of rust myrtle Austropuccinia psidii MF-1, a brazilian biotype.</title>
        <authorList>
            <person name="Quecine M.C."/>
            <person name="Pachon D.M.R."/>
            <person name="Bonatelli M.L."/>
            <person name="Correr F.H."/>
            <person name="Franceschini L.M."/>
            <person name="Leite T.F."/>
            <person name="Margarido G.R.A."/>
            <person name="Almeida C.A."/>
            <person name="Ferrarezi J.A."/>
            <person name="Labate C.A."/>
        </authorList>
    </citation>
    <scope>NUCLEOTIDE SEQUENCE</scope>
    <source>
        <strain evidence="1">MF-1</strain>
    </source>
</reference>
<protein>
    <submittedName>
        <fullName evidence="1">Uncharacterized protein</fullName>
    </submittedName>
</protein>